<dbReference type="AlphaFoldDB" id="A0A917TQ13"/>
<comment type="caution">
    <text evidence="1">The sequence shown here is derived from an EMBL/GenBank/DDBJ whole genome shotgun (WGS) entry which is preliminary data.</text>
</comment>
<proteinExistence type="predicted"/>
<dbReference type="EMBL" id="BMPI01000016">
    <property type="protein sequence ID" value="GGM32649.1"/>
    <property type="molecule type" value="Genomic_DNA"/>
</dbReference>
<keyword evidence="2" id="KW-1185">Reference proteome</keyword>
<evidence type="ECO:0000313" key="1">
    <source>
        <dbReference type="EMBL" id="GGM32649.1"/>
    </source>
</evidence>
<organism evidence="1 2">
    <name type="scientific">Dactylosporangium sucinum</name>
    <dbReference type="NCBI Taxonomy" id="1424081"/>
    <lineage>
        <taxon>Bacteria</taxon>
        <taxon>Bacillati</taxon>
        <taxon>Actinomycetota</taxon>
        <taxon>Actinomycetes</taxon>
        <taxon>Micromonosporales</taxon>
        <taxon>Micromonosporaceae</taxon>
        <taxon>Dactylosporangium</taxon>
    </lineage>
</organism>
<sequence length="144" mass="15384">MADGFEINPAGVRDFGTQLRSAVDREVIPAADRIRGYLTWYPSFGARSGSPAVQAAALRYNTELNAALTFLDTLIHNAQVMARAAEDVVKAYELGDQLSAAKMQTILGGAATAAAEAEEARVKAEQAALDADEAFMRKHNGTIQ</sequence>
<dbReference type="Proteomes" id="UP000642070">
    <property type="component" value="Unassembled WGS sequence"/>
</dbReference>
<accession>A0A917TQ13</accession>
<gene>
    <name evidence="1" type="ORF">GCM10007977_037520</name>
</gene>
<name>A0A917TQ13_9ACTN</name>
<reference evidence="1" key="1">
    <citation type="journal article" date="2014" name="Int. J. Syst. Evol. Microbiol.">
        <title>Complete genome sequence of Corynebacterium casei LMG S-19264T (=DSM 44701T), isolated from a smear-ripened cheese.</title>
        <authorList>
            <consortium name="US DOE Joint Genome Institute (JGI-PGF)"/>
            <person name="Walter F."/>
            <person name="Albersmeier A."/>
            <person name="Kalinowski J."/>
            <person name="Ruckert C."/>
        </authorList>
    </citation>
    <scope>NUCLEOTIDE SEQUENCE</scope>
    <source>
        <strain evidence="1">JCM 19831</strain>
    </source>
</reference>
<reference evidence="1" key="2">
    <citation type="submission" date="2020-09" db="EMBL/GenBank/DDBJ databases">
        <authorList>
            <person name="Sun Q."/>
            <person name="Ohkuma M."/>
        </authorList>
    </citation>
    <scope>NUCLEOTIDE SEQUENCE</scope>
    <source>
        <strain evidence="1">JCM 19831</strain>
    </source>
</reference>
<dbReference type="RefSeq" id="WP_190251148.1">
    <property type="nucleotide sequence ID" value="NZ_BMPI01000016.1"/>
</dbReference>
<evidence type="ECO:0000313" key="2">
    <source>
        <dbReference type="Proteomes" id="UP000642070"/>
    </source>
</evidence>
<protein>
    <submittedName>
        <fullName evidence="1">Uncharacterized protein</fullName>
    </submittedName>
</protein>